<dbReference type="InterPro" id="IPR048228">
    <property type="entry name" value="HelD_bacillota"/>
</dbReference>
<dbReference type="Pfam" id="PF00580">
    <property type="entry name" value="UvrD-helicase"/>
    <property type="match status" value="1"/>
</dbReference>
<dbReference type="GO" id="GO:0005524">
    <property type="term" value="F:ATP binding"/>
    <property type="evidence" value="ECO:0007669"/>
    <property type="project" value="UniProtKB-UniRule"/>
</dbReference>
<name>A0A1G5IVG9_9FIRM</name>
<evidence type="ECO:0000259" key="7">
    <source>
        <dbReference type="PROSITE" id="PS51198"/>
    </source>
</evidence>
<evidence type="ECO:0000256" key="6">
    <source>
        <dbReference type="SAM" id="Coils"/>
    </source>
</evidence>
<dbReference type="InterPro" id="IPR000212">
    <property type="entry name" value="DNA_helicase_UvrD/REP"/>
</dbReference>
<keyword evidence="1 5" id="KW-0547">Nucleotide-binding</keyword>
<dbReference type="SUPFAM" id="SSF52540">
    <property type="entry name" value="P-loop containing nucleoside triphosphate hydrolases"/>
    <property type="match status" value="1"/>
</dbReference>
<dbReference type="PANTHER" id="PTHR11070">
    <property type="entry name" value="UVRD / RECB / PCRA DNA HELICASE FAMILY MEMBER"/>
    <property type="match status" value="1"/>
</dbReference>
<feature type="domain" description="UvrD-like helicase ATP-binding" evidence="7">
    <location>
        <begin position="197"/>
        <end position="601"/>
    </location>
</feature>
<evidence type="ECO:0000256" key="3">
    <source>
        <dbReference type="ARBA" id="ARBA00022806"/>
    </source>
</evidence>
<evidence type="ECO:0000256" key="5">
    <source>
        <dbReference type="PROSITE-ProRule" id="PRU00560"/>
    </source>
</evidence>
<keyword evidence="3 5" id="KW-0347">Helicase</keyword>
<keyword evidence="9" id="KW-1185">Reference proteome</keyword>
<dbReference type="InterPro" id="IPR027785">
    <property type="entry name" value="UvrD-like_helicase_C"/>
</dbReference>
<feature type="coiled-coil region" evidence="6">
    <location>
        <begin position="397"/>
        <end position="424"/>
    </location>
</feature>
<sequence>MPVKGHPDYKQEVERLEHTKEYIEKTLDATEEYRKLYKENIKDAMINLDYLDSSQSYISVLINTKFIEMADRNFESLSRSRKKPYFSRIDFKEKGSNKTDKLYIGKTSLFRAEDSVPLIVDWRAPIANVYYEGRLGETTYEAEGVTQEGELLLKRQYTIEEGELKDILDVDITTNDAFLQASLEANAEEKLKDIASTIQAEQNRVIRADMGKPLIVQGVAGSGKTTIALHRIAYFIYTYEKTFHPESFMIMAPNKLFINYISEVLPELGVEKVKQTTFIDFMVELLGNKYKMVSSENKLMEFIRAGTHEASTKEQNLVKWATAFKGSMDFKAIIDNYVKTLELNFTPKEDFIIENLVIMTADSINSMFIEELGYLPLYKRVNEIKKTLTYKFKQVKKGILENTEERFDRELERLRNTGEATEERRLKIVDLINKRDDKLKALKNQTKTLVKKYIAKFPKVDLFDYYSELMSNGEVLNKYSNDQLPQVESDYLCQKTKELLLSKKVELEDYAALVYLKHKIFGFEKKIDINSIVIDEAQDFSVFQIYTLKTVLNTNMFTLLGDISQGIHSYRGIQNWEQLLEHVFDAKRSNYMTLVQSYRTTIEVMQLANEIIRKLNNPQIVLAKPVIRHGEKPEARSFKDENSLLNELEEKILFIQRESFKSIAVICKTKEECLRVKKRLDEGKKINAKLLDEKEEIYEAGVVLVPSHLAKGLEFDVVLITNLKEQYRDNELDIKLLYVAMTRALHRLYIYHIENKMPLMDNIGEELLKKSTDFQKLKTS</sequence>
<dbReference type="PANTHER" id="PTHR11070:SF17">
    <property type="entry name" value="DNA HELICASE IV"/>
    <property type="match status" value="1"/>
</dbReference>
<dbReference type="GO" id="GO:0043138">
    <property type="term" value="F:3'-5' DNA helicase activity"/>
    <property type="evidence" value="ECO:0007669"/>
    <property type="project" value="TreeGrafter"/>
</dbReference>
<dbReference type="STRING" id="1120976.SAMN03080606_02529"/>
<dbReference type="Proteomes" id="UP000198636">
    <property type="component" value="Unassembled WGS sequence"/>
</dbReference>
<evidence type="ECO:0000256" key="2">
    <source>
        <dbReference type="ARBA" id="ARBA00022801"/>
    </source>
</evidence>
<dbReference type="GO" id="GO:0003677">
    <property type="term" value="F:DNA binding"/>
    <property type="evidence" value="ECO:0007669"/>
    <property type="project" value="InterPro"/>
</dbReference>
<organism evidence="8 9">
    <name type="scientific">Alkaliphilus peptidifermentans DSM 18978</name>
    <dbReference type="NCBI Taxonomy" id="1120976"/>
    <lineage>
        <taxon>Bacteria</taxon>
        <taxon>Bacillati</taxon>
        <taxon>Bacillota</taxon>
        <taxon>Clostridia</taxon>
        <taxon>Peptostreptococcales</taxon>
        <taxon>Natronincolaceae</taxon>
        <taxon>Alkaliphilus</taxon>
    </lineage>
</organism>
<feature type="binding site" evidence="5">
    <location>
        <begin position="218"/>
        <end position="225"/>
    </location>
    <ligand>
        <name>ATP</name>
        <dbReference type="ChEBI" id="CHEBI:30616"/>
    </ligand>
</feature>
<dbReference type="InterPro" id="IPR014016">
    <property type="entry name" value="UvrD-like_ATP-bd"/>
</dbReference>
<dbReference type="RefSeq" id="WP_091543962.1">
    <property type="nucleotide sequence ID" value="NZ_FMUS01000016.1"/>
</dbReference>
<dbReference type="GO" id="GO:0005829">
    <property type="term" value="C:cytosol"/>
    <property type="evidence" value="ECO:0007669"/>
    <property type="project" value="TreeGrafter"/>
</dbReference>
<accession>A0A1G5IVG9</accession>
<dbReference type="Gene3D" id="3.40.50.300">
    <property type="entry name" value="P-loop containing nucleotide triphosphate hydrolases"/>
    <property type="match status" value="3"/>
</dbReference>
<dbReference type="GO" id="GO:0016787">
    <property type="term" value="F:hydrolase activity"/>
    <property type="evidence" value="ECO:0007669"/>
    <property type="project" value="UniProtKB-UniRule"/>
</dbReference>
<dbReference type="NCBIfam" id="NF041464">
    <property type="entry name" value="HelD_BACSU"/>
    <property type="match status" value="1"/>
</dbReference>
<protein>
    <submittedName>
        <fullName evidence="8">DNA helicase-2 / ATP-dependent DNA helicase PcrA</fullName>
    </submittedName>
</protein>
<keyword evidence="4 5" id="KW-0067">ATP-binding</keyword>
<proteinExistence type="predicted"/>
<evidence type="ECO:0000313" key="8">
    <source>
        <dbReference type="EMBL" id="SCY79710.1"/>
    </source>
</evidence>
<dbReference type="Pfam" id="PF13538">
    <property type="entry name" value="UvrD_C_2"/>
    <property type="match status" value="1"/>
</dbReference>
<keyword evidence="6" id="KW-0175">Coiled coil</keyword>
<dbReference type="AlphaFoldDB" id="A0A1G5IVG9"/>
<gene>
    <name evidence="8" type="ORF">SAMN03080606_02529</name>
</gene>
<dbReference type="GO" id="GO:0000725">
    <property type="term" value="P:recombinational repair"/>
    <property type="evidence" value="ECO:0007669"/>
    <property type="project" value="TreeGrafter"/>
</dbReference>
<evidence type="ECO:0000256" key="1">
    <source>
        <dbReference type="ARBA" id="ARBA00022741"/>
    </source>
</evidence>
<evidence type="ECO:0000313" key="9">
    <source>
        <dbReference type="Proteomes" id="UP000198636"/>
    </source>
</evidence>
<dbReference type="EMBL" id="FMUS01000016">
    <property type="protein sequence ID" value="SCY79710.1"/>
    <property type="molecule type" value="Genomic_DNA"/>
</dbReference>
<keyword evidence="2 5" id="KW-0378">Hydrolase</keyword>
<evidence type="ECO:0000256" key="4">
    <source>
        <dbReference type="ARBA" id="ARBA00022840"/>
    </source>
</evidence>
<reference evidence="8 9" key="1">
    <citation type="submission" date="2016-10" db="EMBL/GenBank/DDBJ databases">
        <authorList>
            <person name="de Groot N.N."/>
        </authorList>
    </citation>
    <scope>NUCLEOTIDE SEQUENCE [LARGE SCALE GENOMIC DNA]</scope>
    <source>
        <strain evidence="8 9">DSM 18978</strain>
    </source>
</reference>
<dbReference type="OrthoDB" id="9787585at2"/>
<dbReference type="PROSITE" id="PS51198">
    <property type="entry name" value="UVRD_HELICASE_ATP_BIND"/>
    <property type="match status" value="1"/>
</dbReference>
<dbReference type="InterPro" id="IPR027417">
    <property type="entry name" value="P-loop_NTPase"/>
</dbReference>